<dbReference type="EMBL" id="CP050266">
    <property type="protein sequence ID" value="QIR07148.1"/>
    <property type="molecule type" value="Genomic_DNA"/>
</dbReference>
<dbReference type="GO" id="GO:0008881">
    <property type="term" value="F:glutamate racemase activity"/>
    <property type="evidence" value="ECO:0007669"/>
    <property type="project" value="UniProtKB-EC"/>
</dbReference>
<comment type="similarity">
    <text evidence="7">Belongs to the aspartate/glutamate racemases family.</text>
</comment>
<dbReference type="Pfam" id="PF01177">
    <property type="entry name" value="Asp_Glu_race"/>
    <property type="match status" value="1"/>
</dbReference>
<feature type="binding site" evidence="7">
    <location>
        <begin position="75"/>
        <end position="76"/>
    </location>
    <ligand>
        <name>substrate</name>
    </ligand>
</feature>
<dbReference type="SUPFAM" id="SSF53681">
    <property type="entry name" value="Aspartate/glutamate racemase"/>
    <property type="match status" value="2"/>
</dbReference>
<name>A0ABX6K9L5_SALCS</name>
<comment type="pathway">
    <text evidence="7">Cell wall biogenesis; peptidoglycan biosynthesis.</text>
</comment>
<dbReference type="RefSeq" id="WP_167314921.1">
    <property type="nucleotide sequence ID" value="NZ_CP050266.1"/>
</dbReference>
<protein>
    <recommendedName>
        <fullName evidence="2 7">Glutamate racemase</fullName>
        <ecNumber evidence="2 7">5.1.1.3</ecNumber>
    </recommendedName>
</protein>
<keyword evidence="3 7" id="KW-0133">Cell shape</keyword>
<dbReference type="InterPro" id="IPR015942">
    <property type="entry name" value="Asp/Glu/hydantoin_racemase"/>
</dbReference>
<feature type="binding site" evidence="7">
    <location>
        <begin position="184"/>
        <end position="185"/>
    </location>
    <ligand>
        <name>substrate</name>
    </ligand>
</feature>
<dbReference type="EC" id="5.1.1.3" evidence="2 7"/>
<comment type="function">
    <text evidence="7">Provides the (R)-glutamate required for cell wall biosynthesis.</text>
</comment>
<keyword evidence="5 7" id="KW-0413">Isomerase</keyword>
<evidence type="ECO:0000256" key="5">
    <source>
        <dbReference type="ARBA" id="ARBA00023235"/>
    </source>
</evidence>
<dbReference type="InterPro" id="IPR018187">
    <property type="entry name" value="Asp/Glu_racemase_AS_1"/>
</dbReference>
<sequence length="272" mass="28945">MAQPHILIFDSGVGGLSVYQAIKASLPSAQYTYLFDNAAFPYGELEDQRLVHRVLTLVKATCERHAVDIIVIACNTASTLVLPTLRDALSIPVVGVVPAIKPAAALSQHKAIGLLATPATVNRPYTAQLIADFAKDCRIVSVGTTALVHMAERKLRGEAVNQQDLSAILAPFDSHIDVLVLGCTHFPLLHDEIQAAMGKQVQLVDSGNAIARRVASLVTPQASVTSDNSDGNRAYATATPIKAAALSDYIRSIGLECVSYAPAFLDRSLHAL</sequence>
<keyword evidence="4 7" id="KW-0573">Peptidoglycan synthesis</keyword>
<feature type="active site" description="Proton donor/acceptor" evidence="7">
    <location>
        <position position="183"/>
    </location>
</feature>
<organism evidence="8 9">
    <name type="scientific">Salinivibrio costicola</name>
    <name type="common">Vibrio costicola</name>
    <dbReference type="NCBI Taxonomy" id="51367"/>
    <lineage>
        <taxon>Bacteria</taxon>
        <taxon>Pseudomonadati</taxon>
        <taxon>Pseudomonadota</taxon>
        <taxon>Gammaproteobacteria</taxon>
        <taxon>Vibrionales</taxon>
        <taxon>Vibrionaceae</taxon>
        <taxon>Salinivibrio</taxon>
    </lineage>
</organism>
<dbReference type="PANTHER" id="PTHR21198:SF2">
    <property type="entry name" value="GLUTAMATE RACEMASE"/>
    <property type="match status" value="1"/>
</dbReference>
<accession>A0ABX6K9L5</accession>
<evidence type="ECO:0000313" key="9">
    <source>
        <dbReference type="Proteomes" id="UP000501408"/>
    </source>
</evidence>
<dbReference type="InterPro" id="IPR033134">
    <property type="entry name" value="Asp/Glu_racemase_AS_2"/>
</dbReference>
<comment type="catalytic activity">
    <reaction evidence="1 7">
        <text>L-glutamate = D-glutamate</text>
        <dbReference type="Rhea" id="RHEA:12813"/>
        <dbReference type="ChEBI" id="CHEBI:29985"/>
        <dbReference type="ChEBI" id="CHEBI:29986"/>
        <dbReference type="EC" id="5.1.1.3"/>
    </reaction>
</comment>
<feature type="binding site" evidence="7">
    <location>
        <begin position="10"/>
        <end position="11"/>
    </location>
    <ligand>
        <name>substrate</name>
    </ligand>
</feature>
<dbReference type="Proteomes" id="UP000501408">
    <property type="component" value="Chromosome 1"/>
</dbReference>
<keyword evidence="9" id="KW-1185">Reference proteome</keyword>
<feature type="binding site" evidence="7">
    <location>
        <begin position="42"/>
        <end position="43"/>
    </location>
    <ligand>
        <name>substrate</name>
    </ligand>
</feature>
<evidence type="ECO:0000256" key="1">
    <source>
        <dbReference type="ARBA" id="ARBA00001602"/>
    </source>
</evidence>
<dbReference type="InterPro" id="IPR004391">
    <property type="entry name" value="Glu_race"/>
</dbReference>
<evidence type="ECO:0000256" key="7">
    <source>
        <dbReference type="HAMAP-Rule" id="MF_00258"/>
    </source>
</evidence>
<dbReference type="PROSITE" id="PS00923">
    <property type="entry name" value="ASP_GLU_RACEMASE_1"/>
    <property type="match status" value="1"/>
</dbReference>
<dbReference type="HAMAP" id="MF_00258">
    <property type="entry name" value="Glu_racemase"/>
    <property type="match status" value="1"/>
</dbReference>
<keyword evidence="6 7" id="KW-0961">Cell wall biogenesis/degradation</keyword>
<evidence type="ECO:0000256" key="4">
    <source>
        <dbReference type="ARBA" id="ARBA00022984"/>
    </source>
</evidence>
<dbReference type="PANTHER" id="PTHR21198">
    <property type="entry name" value="GLUTAMATE RACEMASE"/>
    <property type="match status" value="1"/>
</dbReference>
<evidence type="ECO:0000256" key="2">
    <source>
        <dbReference type="ARBA" id="ARBA00013090"/>
    </source>
</evidence>
<dbReference type="Gene3D" id="3.40.50.1860">
    <property type="match status" value="2"/>
</dbReference>
<dbReference type="PROSITE" id="PS00924">
    <property type="entry name" value="ASP_GLU_RACEMASE_2"/>
    <property type="match status" value="1"/>
</dbReference>
<evidence type="ECO:0000256" key="3">
    <source>
        <dbReference type="ARBA" id="ARBA00022960"/>
    </source>
</evidence>
<evidence type="ECO:0000256" key="6">
    <source>
        <dbReference type="ARBA" id="ARBA00023316"/>
    </source>
</evidence>
<proteinExistence type="inferred from homology"/>
<dbReference type="NCBIfam" id="TIGR00067">
    <property type="entry name" value="glut_race"/>
    <property type="match status" value="1"/>
</dbReference>
<gene>
    <name evidence="7" type="primary">murI</name>
    <name evidence="8" type="ORF">HBA18_12745</name>
</gene>
<feature type="active site" description="Proton donor/acceptor" evidence="7">
    <location>
        <position position="74"/>
    </location>
</feature>
<reference evidence="8 9" key="1">
    <citation type="submission" date="2020-03" db="EMBL/GenBank/DDBJ databases">
        <title>Genome mining reveals the biosynthetic pathways of PHA and ectoines of the halophilic strain Salinivibrio costicola M318 isolated from fermented shrimp paste.</title>
        <authorList>
            <person name="Doan T.V."/>
            <person name="Tran L.T."/>
            <person name="Trieu T.A."/>
            <person name="Nguyen Q.V."/>
            <person name="Quach T.N."/>
            <person name="Phi T.Q."/>
            <person name="Kumar S."/>
        </authorList>
    </citation>
    <scope>NUCLEOTIDE SEQUENCE [LARGE SCALE GENOMIC DNA]</scope>
    <source>
        <strain evidence="8 9">M318</strain>
    </source>
</reference>
<dbReference type="InterPro" id="IPR001920">
    <property type="entry name" value="Asp/Glu_race"/>
</dbReference>
<evidence type="ECO:0000313" key="8">
    <source>
        <dbReference type="EMBL" id="QIR07148.1"/>
    </source>
</evidence>